<dbReference type="Gene3D" id="1.10.720.30">
    <property type="entry name" value="SAP domain"/>
    <property type="match status" value="1"/>
</dbReference>
<feature type="region of interest" description="Disordered" evidence="1">
    <location>
        <begin position="242"/>
        <end position="272"/>
    </location>
</feature>
<reference evidence="3" key="1">
    <citation type="submission" date="2013-07" db="EMBL/GenBank/DDBJ databases">
        <title>The Genome Sequence of Cryptococcus pinus CBS10737.</title>
        <authorList>
            <consortium name="The Broad Institute Genome Sequencing Platform"/>
            <person name="Cuomo C."/>
            <person name="Litvintseva A."/>
            <person name="Chen Y."/>
            <person name="Heitman J."/>
            <person name="Sun S."/>
            <person name="Springer D."/>
            <person name="Dromer F."/>
            <person name="Young S.K."/>
            <person name="Zeng Q."/>
            <person name="Gargeya S."/>
            <person name="Fitzgerald M."/>
            <person name="Abouelleil A."/>
            <person name="Alvarado L."/>
            <person name="Berlin A.M."/>
            <person name="Chapman S.B."/>
            <person name="Dewar J."/>
            <person name="Goldberg J."/>
            <person name="Griggs A."/>
            <person name="Gujja S."/>
            <person name="Hansen M."/>
            <person name="Howarth C."/>
            <person name="Imamovic A."/>
            <person name="Larimer J."/>
            <person name="McCowan C."/>
            <person name="Murphy C."/>
            <person name="Pearson M."/>
            <person name="Priest M."/>
            <person name="Roberts A."/>
            <person name="Saif S."/>
            <person name="Shea T."/>
            <person name="Sykes S."/>
            <person name="Wortman J."/>
            <person name="Nusbaum C."/>
            <person name="Birren B."/>
        </authorList>
    </citation>
    <scope>NUCLEOTIDE SEQUENCE [LARGE SCALE GENOMIC DNA]</scope>
    <source>
        <strain evidence="3">CBS 10737</strain>
    </source>
</reference>
<proteinExistence type="predicted"/>
<feature type="compositionally biased region" description="Basic and acidic residues" evidence="1">
    <location>
        <begin position="250"/>
        <end position="268"/>
    </location>
</feature>
<dbReference type="AlphaFoldDB" id="A0A1B9I7N0"/>
<dbReference type="EMBL" id="KV700115">
    <property type="protein sequence ID" value="OCF51476.1"/>
    <property type="molecule type" value="Genomic_DNA"/>
</dbReference>
<evidence type="ECO:0000313" key="4">
    <source>
        <dbReference type="EMBL" id="WWC70701.1"/>
    </source>
</evidence>
<feature type="compositionally biased region" description="Polar residues" evidence="1">
    <location>
        <begin position="95"/>
        <end position="118"/>
    </location>
</feature>
<dbReference type="KEGG" id="kpin:30170559"/>
<dbReference type="RefSeq" id="XP_019012695.1">
    <property type="nucleotide sequence ID" value="XM_019153955.1"/>
</dbReference>
<evidence type="ECO:0000259" key="2">
    <source>
        <dbReference type="PROSITE" id="PS50800"/>
    </source>
</evidence>
<feature type="compositionally biased region" description="Polar residues" evidence="1">
    <location>
        <begin position="147"/>
        <end position="159"/>
    </location>
</feature>
<gene>
    <name evidence="3" type="ORF">I206_02190</name>
    <name evidence="4" type="ORF">I206_104652</name>
</gene>
<name>A0A1B9I7N0_9TREE</name>
<reference evidence="3" key="3">
    <citation type="submission" date="2016-07" db="EMBL/GenBank/DDBJ databases">
        <title>Evolution of pathogenesis and genome organization in the Tremellales.</title>
        <authorList>
            <person name="Cuomo C."/>
            <person name="Litvintseva A."/>
            <person name="Heitman J."/>
            <person name="Chen Y."/>
            <person name="Sun S."/>
            <person name="Springer D."/>
            <person name="Dromer F."/>
            <person name="Young S."/>
            <person name="Zeng Q."/>
            <person name="Chapman S."/>
            <person name="Gujja S."/>
            <person name="Saif S."/>
            <person name="Birren B."/>
        </authorList>
    </citation>
    <scope>NUCLEOTIDE SEQUENCE</scope>
    <source>
        <strain evidence="3">CBS 10737</strain>
    </source>
</reference>
<dbReference type="SUPFAM" id="SSF68906">
    <property type="entry name" value="SAP domain"/>
    <property type="match status" value="1"/>
</dbReference>
<dbReference type="GeneID" id="30170559"/>
<evidence type="ECO:0000313" key="3">
    <source>
        <dbReference type="EMBL" id="OCF51476.1"/>
    </source>
</evidence>
<organism evidence="3">
    <name type="scientific">Kwoniella pini CBS 10737</name>
    <dbReference type="NCBI Taxonomy" id="1296096"/>
    <lineage>
        <taxon>Eukaryota</taxon>
        <taxon>Fungi</taxon>
        <taxon>Dikarya</taxon>
        <taxon>Basidiomycota</taxon>
        <taxon>Agaricomycotina</taxon>
        <taxon>Tremellomycetes</taxon>
        <taxon>Tremellales</taxon>
        <taxon>Cryptococcaceae</taxon>
        <taxon>Kwoniella</taxon>
    </lineage>
</organism>
<reference evidence="4" key="4">
    <citation type="submission" date="2024-02" db="EMBL/GenBank/DDBJ databases">
        <title>Comparative genomics of Cryptococcus and Kwoniella reveals pathogenesis evolution and contrasting modes of karyotype evolution via chromosome fusion or intercentromeric recombination.</title>
        <authorList>
            <person name="Coelho M.A."/>
            <person name="David-Palma M."/>
            <person name="Shea T."/>
            <person name="Bowers K."/>
            <person name="McGinley-Smith S."/>
            <person name="Mohammad A.W."/>
            <person name="Gnirke A."/>
            <person name="Yurkov A.M."/>
            <person name="Nowrousian M."/>
            <person name="Sun S."/>
            <person name="Cuomo C.A."/>
            <person name="Heitman J."/>
        </authorList>
    </citation>
    <scope>NUCLEOTIDE SEQUENCE</scope>
    <source>
        <strain evidence="4">CBS 10737</strain>
    </source>
</reference>
<dbReference type="OrthoDB" id="445357at2759"/>
<dbReference type="InterPro" id="IPR036361">
    <property type="entry name" value="SAP_dom_sf"/>
</dbReference>
<evidence type="ECO:0000256" key="1">
    <source>
        <dbReference type="SAM" id="MobiDB-lite"/>
    </source>
</evidence>
<feature type="domain" description="SAP" evidence="2">
    <location>
        <begin position="48"/>
        <end position="82"/>
    </location>
</feature>
<dbReference type="PROSITE" id="PS50800">
    <property type="entry name" value="SAP"/>
    <property type="match status" value="1"/>
</dbReference>
<protein>
    <recommendedName>
        <fullName evidence="2">SAP domain-containing protein</fullName>
    </recommendedName>
</protein>
<dbReference type="STRING" id="1296096.A0A1B9I7N0"/>
<feature type="compositionally biased region" description="Low complexity" evidence="1">
    <location>
        <begin position="119"/>
        <end position="133"/>
    </location>
</feature>
<sequence length="393" mass="41196">MLRRKLSAGLLRPTLPSPQATPICPPSPVRPRSRSLASAVLLSSQRNWKSETVVTLKSELKKRGLSQQGNKATLVTRLESSETSNLLGPLPPFPSSTNNTNGNSIPNGIRSISTSATLSQPPKSSKKGTTSSPANSSSTDTKEDPQVLTTGPQISSQRTEAIKVDPIEPEQITVAPGLPQSDVASSSSGERLDLRFPGSQSEQEVDQVIPLTPDNFSSGVSSDSAPSLPAPKVLTVASASTHLEGGPVHGTHESTDAHEFEKDNEPSIKDLPGLGEALRNVLTSPARAWTNSGIKLPEINLPKSSESKNEYKSEKRGLNDDERRGVWVLAGVLTLGLALGGGGGSTKSKKSLKEKANEAVEANGIPGAKVVKGDAKWEKASGAGVVGHGARKD</sequence>
<dbReference type="SMART" id="SM00513">
    <property type="entry name" value="SAP"/>
    <property type="match status" value="1"/>
</dbReference>
<accession>A0A1B9I7N0</accession>
<dbReference type="InterPro" id="IPR003034">
    <property type="entry name" value="SAP_dom"/>
</dbReference>
<keyword evidence="5" id="KW-1185">Reference proteome</keyword>
<dbReference type="EMBL" id="CP144524">
    <property type="protein sequence ID" value="WWC70701.1"/>
    <property type="molecule type" value="Genomic_DNA"/>
</dbReference>
<reference evidence="4" key="2">
    <citation type="submission" date="2013-07" db="EMBL/GenBank/DDBJ databases">
        <authorList>
            <consortium name="The Broad Institute Genome Sequencing Platform"/>
            <person name="Cuomo C."/>
            <person name="Litvintseva A."/>
            <person name="Chen Y."/>
            <person name="Heitman J."/>
            <person name="Sun S."/>
            <person name="Springer D."/>
            <person name="Dromer F."/>
            <person name="Young S.K."/>
            <person name="Zeng Q."/>
            <person name="Gargeya S."/>
            <person name="Fitzgerald M."/>
            <person name="Abouelleil A."/>
            <person name="Alvarado L."/>
            <person name="Berlin A.M."/>
            <person name="Chapman S.B."/>
            <person name="Dewar J."/>
            <person name="Goldberg J."/>
            <person name="Griggs A."/>
            <person name="Gujja S."/>
            <person name="Hansen M."/>
            <person name="Howarth C."/>
            <person name="Imamovic A."/>
            <person name="Larimer J."/>
            <person name="McCowan C."/>
            <person name="Murphy C."/>
            <person name="Pearson M."/>
            <person name="Priest M."/>
            <person name="Roberts A."/>
            <person name="Saif S."/>
            <person name="Shea T."/>
            <person name="Sykes S."/>
            <person name="Wortman J."/>
            <person name="Nusbaum C."/>
            <person name="Birren B."/>
        </authorList>
    </citation>
    <scope>NUCLEOTIDE SEQUENCE</scope>
    <source>
        <strain evidence="4">CBS 10737</strain>
    </source>
</reference>
<feature type="region of interest" description="Disordered" evidence="1">
    <location>
        <begin position="1"/>
        <end position="32"/>
    </location>
</feature>
<evidence type="ECO:0000313" key="5">
    <source>
        <dbReference type="Proteomes" id="UP000094020"/>
    </source>
</evidence>
<feature type="region of interest" description="Disordered" evidence="1">
    <location>
        <begin position="61"/>
        <end position="205"/>
    </location>
</feature>
<dbReference type="Pfam" id="PF02037">
    <property type="entry name" value="SAP"/>
    <property type="match status" value="1"/>
</dbReference>
<dbReference type="Proteomes" id="UP000094020">
    <property type="component" value="Chromosome 6"/>
</dbReference>